<gene>
    <name evidence="7 10" type="primary">rnpA</name>
    <name evidence="10" type="ORF">MOTC310_15465</name>
</gene>
<dbReference type="PANTHER" id="PTHR33992:SF1">
    <property type="entry name" value="RIBONUCLEASE P PROTEIN COMPONENT"/>
    <property type="match status" value="1"/>
</dbReference>
<dbReference type="InterPro" id="IPR000100">
    <property type="entry name" value="RNase_P"/>
</dbReference>
<evidence type="ECO:0000256" key="6">
    <source>
        <dbReference type="ARBA" id="ARBA00022884"/>
    </source>
</evidence>
<dbReference type="InterPro" id="IPR020568">
    <property type="entry name" value="Ribosomal_Su5_D2-typ_SF"/>
</dbReference>
<keyword evidence="3 7" id="KW-0540">Nuclease</keyword>
<comment type="caution">
    <text evidence="10">The sequence shown here is derived from an EMBL/GenBank/DDBJ whole genome shotgun (WGS) entry which is preliminary data.</text>
</comment>
<protein>
    <recommendedName>
        <fullName evidence="7 8">Ribonuclease P protein component</fullName>
        <shortName evidence="7">RNase P protein</shortName>
        <shortName evidence="7">RNaseP protein</shortName>
        <ecNumber evidence="7 8">3.1.26.5</ecNumber>
    </recommendedName>
    <alternativeName>
        <fullName evidence="7">Protein C5</fullName>
    </alternativeName>
</protein>
<dbReference type="Pfam" id="PF00825">
    <property type="entry name" value="Ribonuclease_P"/>
    <property type="match status" value="1"/>
</dbReference>
<proteinExistence type="inferred from homology"/>
<organism evidence="10 11">
    <name type="scientific">Methylobacterium oryzae</name>
    <dbReference type="NCBI Taxonomy" id="334852"/>
    <lineage>
        <taxon>Bacteria</taxon>
        <taxon>Pseudomonadati</taxon>
        <taxon>Pseudomonadota</taxon>
        <taxon>Alphaproteobacteria</taxon>
        <taxon>Hyphomicrobiales</taxon>
        <taxon>Methylobacteriaceae</taxon>
        <taxon>Methylobacterium</taxon>
    </lineage>
</organism>
<comment type="subunit">
    <text evidence="7">Consists of a catalytic RNA component (M1 or rnpB) and a protein subunit.</text>
</comment>
<evidence type="ECO:0000256" key="3">
    <source>
        <dbReference type="ARBA" id="ARBA00022722"/>
    </source>
</evidence>
<keyword evidence="5 7" id="KW-0378">Hydrolase</keyword>
<comment type="function">
    <text evidence="1 7">RNaseP catalyzes the removal of the 5'-leader sequence from pre-tRNA to produce the mature 5'-terminus. It can also cleave other RNA substrates such as 4.5S RNA. The protein component plays an auxiliary but essential role in vivo by binding to the 5'-leader sequence and broadening the substrate specificity of the ribozyme.</text>
</comment>
<dbReference type="EC" id="3.1.26.5" evidence="7 8"/>
<name>A0ABU7TR27_9HYPH</name>
<evidence type="ECO:0000256" key="9">
    <source>
        <dbReference type="SAM" id="MobiDB-lite"/>
    </source>
</evidence>
<evidence type="ECO:0000256" key="5">
    <source>
        <dbReference type="ARBA" id="ARBA00022801"/>
    </source>
</evidence>
<dbReference type="PROSITE" id="PS00648">
    <property type="entry name" value="RIBONUCLEASE_P"/>
    <property type="match status" value="1"/>
</dbReference>
<comment type="catalytic activity">
    <reaction evidence="7">
        <text>Endonucleolytic cleavage of RNA, removing 5'-extranucleotides from tRNA precursor.</text>
        <dbReference type="EC" id="3.1.26.5"/>
    </reaction>
</comment>
<dbReference type="SUPFAM" id="SSF54211">
    <property type="entry name" value="Ribosomal protein S5 domain 2-like"/>
    <property type="match status" value="1"/>
</dbReference>
<evidence type="ECO:0000256" key="4">
    <source>
        <dbReference type="ARBA" id="ARBA00022759"/>
    </source>
</evidence>
<dbReference type="Gene3D" id="3.30.230.10">
    <property type="match status" value="1"/>
</dbReference>
<dbReference type="HAMAP" id="MF_00227">
    <property type="entry name" value="RNase_P"/>
    <property type="match status" value="1"/>
</dbReference>
<dbReference type="RefSeq" id="WP_331293601.1">
    <property type="nucleotide sequence ID" value="NZ_MLBR01000019.1"/>
</dbReference>
<keyword evidence="11" id="KW-1185">Reference proteome</keyword>
<evidence type="ECO:0000313" key="11">
    <source>
        <dbReference type="Proteomes" id="UP001355206"/>
    </source>
</evidence>
<reference evidence="10 11" key="1">
    <citation type="journal article" date="2012" name="Genet. Mol. Biol.">
        <title>Analysis of 16S rRNA and mxaF genes revealing insights into Methylobacterium niche-specific plant association.</title>
        <authorList>
            <person name="Dourado M.N."/>
            <person name="Andreote F.D."/>
            <person name="Dini-Andreote F."/>
            <person name="Conti R."/>
            <person name="Araujo J.M."/>
            <person name="Araujo W.L."/>
        </authorList>
    </citation>
    <scope>NUCLEOTIDE SEQUENCE [LARGE SCALE GENOMIC DNA]</scope>
    <source>
        <strain evidence="10 11">TC3-10</strain>
    </source>
</reference>
<feature type="compositionally biased region" description="Low complexity" evidence="9">
    <location>
        <begin position="154"/>
        <end position="169"/>
    </location>
</feature>
<evidence type="ECO:0000313" key="10">
    <source>
        <dbReference type="EMBL" id="MEE7491792.1"/>
    </source>
</evidence>
<evidence type="ECO:0000256" key="8">
    <source>
        <dbReference type="NCBIfam" id="TIGR00188"/>
    </source>
</evidence>
<evidence type="ECO:0000256" key="1">
    <source>
        <dbReference type="ARBA" id="ARBA00002663"/>
    </source>
</evidence>
<dbReference type="PANTHER" id="PTHR33992">
    <property type="entry name" value="RIBONUCLEASE P PROTEIN COMPONENT"/>
    <property type="match status" value="1"/>
</dbReference>
<dbReference type="EMBL" id="MLCA01000007">
    <property type="protein sequence ID" value="MEE7491792.1"/>
    <property type="molecule type" value="Genomic_DNA"/>
</dbReference>
<accession>A0ABU7TR27</accession>
<evidence type="ECO:0000256" key="2">
    <source>
        <dbReference type="ARBA" id="ARBA00022694"/>
    </source>
</evidence>
<keyword evidence="2 7" id="KW-0819">tRNA processing</keyword>
<evidence type="ECO:0000256" key="7">
    <source>
        <dbReference type="HAMAP-Rule" id="MF_00227"/>
    </source>
</evidence>
<feature type="compositionally biased region" description="Polar residues" evidence="9">
    <location>
        <begin position="138"/>
        <end position="148"/>
    </location>
</feature>
<sequence>MATIERLKKRPDFLAAAEGRRFHTERMTAQGRLRNPDVCPGLRLGFTITKRVGHATERNRIRRRLRAALSLVASDLPVEVAGLPADIVLIARRPALEASFEILAEDLRRAIPAVTRPAAPRGDRPSGRSGGRRAKQAPDTTTSQTSSLPHEAGRAPAQAAPPGGADIGPSQGCDRDPRITGARRSSGAGDVPVATPNACGGVPDGQ</sequence>
<feature type="region of interest" description="Disordered" evidence="9">
    <location>
        <begin position="114"/>
        <end position="206"/>
    </location>
</feature>
<keyword evidence="6 7" id="KW-0694">RNA-binding</keyword>
<dbReference type="InterPro" id="IPR020539">
    <property type="entry name" value="RNase_P_CS"/>
</dbReference>
<dbReference type="InterPro" id="IPR014721">
    <property type="entry name" value="Ribsml_uS5_D2-typ_fold_subgr"/>
</dbReference>
<keyword evidence="4 7" id="KW-0255">Endonuclease</keyword>
<dbReference type="NCBIfam" id="TIGR00188">
    <property type="entry name" value="rnpA"/>
    <property type="match status" value="1"/>
</dbReference>
<comment type="similarity">
    <text evidence="7">Belongs to the RnpA family.</text>
</comment>
<dbReference type="Proteomes" id="UP001355206">
    <property type="component" value="Unassembled WGS sequence"/>
</dbReference>